<dbReference type="SUPFAM" id="SSF52833">
    <property type="entry name" value="Thioredoxin-like"/>
    <property type="match status" value="1"/>
</dbReference>
<comment type="caution">
    <text evidence="7">The sequence shown here is derived from an EMBL/GenBank/DDBJ whole genome shotgun (WGS) entry which is preliminary data.</text>
</comment>
<accession>A0A420YCC2</accession>
<comment type="subcellular location">
    <subcellularLocation>
        <location evidence="2">Mitochondrion</location>
    </subcellularLocation>
</comment>
<evidence type="ECO:0000256" key="6">
    <source>
        <dbReference type="ARBA" id="ARBA00023128"/>
    </source>
</evidence>
<evidence type="ECO:0000256" key="3">
    <source>
        <dbReference type="ARBA" id="ARBA00009734"/>
    </source>
</evidence>
<comment type="similarity">
    <text evidence="3">Belongs to the FMP46 family.</text>
</comment>
<keyword evidence="6" id="KW-0496">Mitochondrion</keyword>
<dbReference type="AlphaFoldDB" id="A0A420YCC2"/>
<reference evidence="7 8" key="1">
    <citation type="submission" date="2018-08" db="EMBL/GenBank/DDBJ databases">
        <title>Draft genome of the lignicolous fungus Coniochaeta pulveracea.</title>
        <authorList>
            <person name="Borstlap C.J."/>
            <person name="De Witt R.N."/>
            <person name="Botha A."/>
            <person name="Volschenk H."/>
        </authorList>
    </citation>
    <scope>NUCLEOTIDE SEQUENCE [LARGE SCALE GENOMIC DNA]</scope>
    <source>
        <strain evidence="7 8">CAB683</strain>
    </source>
</reference>
<proteinExistence type="inferred from homology"/>
<evidence type="ECO:0000313" key="8">
    <source>
        <dbReference type="Proteomes" id="UP000275385"/>
    </source>
</evidence>
<evidence type="ECO:0000313" key="7">
    <source>
        <dbReference type="EMBL" id="RKU45447.1"/>
    </source>
</evidence>
<protein>
    <recommendedName>
        <fullName evidence="9">Redox protein fmp46, mitochondrial</fullName>
    </recommendedName>
</protein>
<dbReference type="GO" id="GO:0016491">
    <property type="term" value="F:oxidoreductase activity"/>
    <property type="evidence" value="ECO:0007669"/>
    <property type="project" value="UniProtKB-KW"/>
</dbReference>
<keyword evidence="4" id="KW-0809">Transit peptide</keyword>
<evidence type="ECO:0000256" key="2">
    <source>
        <dbReference type="ARBA" id="ARBA00004173"/>
    </source>
</evidence>
<dbReference type="Gene3D" id="3.40.30.10">
    <property type="entry name" value="Glutaredoxin"/>
    <property type="match status" value="1"/>
</dbReference>
<evidence type="ECO:0008006" key="9">
    <source>
        <dbReference type="Google" id="ProtNLM"/>
    </source>
</evidence>
<keyword evidence="5" id="KW-0560">Oxidoreductase</keyword>
<keyword evidence="8" id="KW-1185">Reference proteome</keyword>
<dbReference type="PROSITE" id="PS51353">
    <property type="entry name" value="ARSC"/>
    <property type="match status" value="1"/>
</dbReference>
<dbReference type="EMBL" id="QVQW01000021">
    <property type="protein sequence ID" value="RKU45447.1"/>
    <property type="molecule type" value="Genomic_DNA"/>
</dbReference>
<dbReference type="OrthoDB" id="59229at2759"/>
<comment type="function">
    <text evidence="1">Putative mitochondrial redox protein which could be involved in the reduction of small toxic molecules.</text>
</comment>
<dbReference type="Pfam" id="PF07955">
    <property type="entry name" value="DUF1687"/>
    <property type="match status" value="1"/>
</dbReference>
<name>A0A420YCC2_9PEZI</name>
<dbReference type="PANTHER" id="PTHR28071:SF1">
    <property type="entry name" value="REDOX PROTEIN FMP46, MITOCHONDRIAL-RELATED"/>
    <property type="match status" value="1"/>
</dbReference>
<dbReference type="GO" id="GO:0005739">
    <property type="term" value="C:mitochondrion"/>
    <property type="evidence" value="ECO:0007669"/>
    <property type="project" value="UniProtKB-SubCell"/>
</dbReference>
<evidence type="ECO:0000256" key="4">
    <source>
        <dbReference type="ARBA" id="ARBA00022946"/>
    </source>
</evidence>
<dbReference type="PANTHER" id="PTHR28071">
    <property type="entry name" value="REDOX PROTEIN FMP46, MITOCHONDRIAL-RELATED"/>
    <property type="match status" value="1"/>
</dbReference>
<dbReference type="InterPro" id="IPR012882">
    <property type="entry name" value="Fmp46"/>
</dbReference>
<dbReference type="InterPro" id="IPR036249">
    <property type="entry name" value="Thioredoxin-like_sf"/>
</dbReference>
<gene>
    <name evidence="7" type="ORF">DL546_007296</name>
</gene>
<evidence type="ECO:0000256" key="1">
    <source>
        <dbReference type="ARBA" id="ARBA00002963"/>
    </source>
</evidence>
<dbReference type="Proteomes" id="UP000275385">
    <property type="component" value="Unassembled WGS sequence"/>
</dbReference>
<evidence type="ECO:0000256" key="5">
    <source>
        <dbReference type="ARBA" id="ARBA00023002"/>
    </source>
</evidence>
<sequence length="138" mass="15062">MFGFRKTLDIITLFHKPSSPASRKVLTLLKQVSANSSATATIDQASDYSPKRSEEFQLDVTENPPTADQLQTILGYVGPKGISSIIEGAVNEQEALKKFKSNPDSFKRPVVVDWNIGKALAGDNESEILKMLGALPKK</sequence>
<organism evidence="7 8">
    <name type="scientific">Coniochaeta pulveracea</name>
    <dbReference type="NCBI Taxonomy" id="177199"/>
    <lineage>
        <taxon>Eukaryota</taxon>
        <taxon>Fungi</taxon>
        <taxon>Dikarya</taxon>
        <taxon>Ascomycota</taxon>
        <taxon>Pezizomycotina</taxon>
        <taxon>Sordariomycetes</taxon>
        <taxon>Sordariomycetidae</taxon>
        <taxon>Coniochaetales</taxon>
        <taxon>Coniochaetaceae</taxon>
        <taxon>Coniochaeta</taxon>
    </lineage>
</organism>
<dbReference type="InterPro" id="IPR006660">
    <property type="entry name" value="Arsenate_reductase-like"/>
</dbReference>